<dbReference type="InterPro" id="IPR026697">
    <property type="entry name" value="DNAAF6"/>
</dbReference>
<dbReference type="AlphaFoldDB" id="A0A7S4DYC6"/>
<evidence type="ECO:0000313" key="4">
    <source>
        <dbReference type="EMBL" id="CAE0677876.1"/>
    </source>
</evidence>
<name>A0A7S4DYC6_9EUKA</name>
<evidence type="ECO:0000256" key="2">
    <source>
        <dbReference type="SAM" id="MobiDB-lite"/>
    </source>
</evidence>
<sequence length="171" mass="19637">MSQAAVQRLYGTSNKEKKDGYNQPFKAVVKGNETQEKKEIWDGDEVPETEVVADDNEEDDREEPDYEILYKQSVGAEDVYMNMGFKDLSSMSCDKIVIKIKLPDTPINKVDVTLTSSTLLVRCPKYKLYLELPRQVQDKEGKAEFDSKKSDLKLTIPIVQRSMKQVIEEDY</sequence>
<dbReference type="Pfam" id="PF18201">
    <property type="entry name" value="PIH1_CS"/>
    <property type="match status" value="1"/>
</dbReference>
<dbReference type="Gene3D" id="2.60.40.790">
    <property type="match status" value="1"/>
</dbReference>
<dbReference type="GO" id="GO:0051087">
    <property type="term" value="F:protein-folding chaperone binding"/>
    <property type="evidence" value="ECO:0007669"/>
    <property type="project" value="InterPro"/>
</dbReference>
<dbReference type="InterPro" id="IPR008978">
    <property type="entry name" value="HSP20-like_chaperone"/>
</dbReference>
<dbReference type="PANTHER" id="PTHR21083">
    <property type="entry name" value="TWISTER"/>
    <property type="match status" value="1"/>
</dbReference>
<dbReference type="InterPro" id="IPR041442">
    <property type="entry name" value="PIH1D1/2/3_CS-like"/>
</dbReference>
<feature type="compositionally biased region" description="Polar residues" evidence="2">
    <location>
        <begin position="1"/>
        <end position="13"/>
    </location>
</feature>
<dbReference type="GO" id="GO:0005737">
    <property type="term" value="C:cytoplasm"/>
    <property type="evidence" value="ECO:0007669"/>
    <property type="project" value="TreeGrafter"/>
</dbReference>
<reference evidence="4" key="1">
    <citation type="submission" date="2021-01" db="EMBL/GenBank/DDBJ databases">
        <authorList>
            <person name="Corre E."/>
            <person name="Pelletier E."/>
            <person name="Niang G."/>
            <person name="Scheremetjew M."/>
            <person name="Finn R."/>
            <person name="Kale V."/>
            <person name="Holt S."/>
            <person name="Cochrane G."/>
            <person name="Meng A."/>
            <person name="Brown T."/>
            <person name="Cohen L."/>
        </authorList>
    </citation>
    <scope>NUCLEOTIDE SEQUENCE</scope>
    <source>
        <strain evidence="4">CCCM811</strain>
    </source>
</reference>
<dbReference type="GO" id="GO:0070286">
    <property type="term" value="P:axonemal dynein complex assembly"/>
    <property type="evidence" value="ECO:0007669"/>
    <property type="project" value="InterPro"/>
</dbReference>
<dbReference type="PANTHER" id="PTHR21083:SF0">
    <property type="entry name" value="DYNEIN AXONEMAL ASSEMBLY FACTOR 6"/>
    <property type="match status" value="1"/>
</dbReference>
<proteinExistence type="inferred from homology"/>
<dbReference type="GO" id="GO:0045505">
    <property type="term" value="F:dynein intermediate chain binding"/>
    <property type="evidence" value="ECO:0007669"/>
    <property type="project" value="TreeGrafter"/>
</dbReference>
<protein>
    <recommendedName>
        <fullName evidence="3">PIH1D1/2/3 CS-like domain-containing protein</fullName>
    </recommendedName>
</protein>
<evidence type="ECO:0000259" key="3">
    <source>
        <dbReference type="Pfam" id="PF18201"/>
    </source>
</evidence>
<dbReference type="EMBL" id="HBIV01042203">
    <property type="protein sequence ID" value="CAE0677876.1"/>
    <property type="molecule type" value="Transcribed_RNA"/>
</dbReference>
<feature type="region of interest" description="Disordered" evidence="2">
    <location>
        <begin position="1"/>
        <end position="23"/>
    </location>
</feature>
<feature type="domain" description="PIH1D1/2/3 CS-like" evidence="3">
    <location>
        <begin position="63"/>
        <end position="159"/>
    </location>
</feature>
<dbReference type="SUPFAM" id="SSF49764">
    <property type="entry name" value="HSP20-like chaperones"/>
    <property type="match status" value="1"/>
</dbReference>
<organism evidence="4">
    <name type="scientific">Lotharella globosa</name>
    <dbReference type="NCBI Taxonomy" id="91324"/>
    <lineage>
        <taxon>Eukaryota</taxon>
        <taxon>Sar</taxon>
        <taxon>Rhizaria</taxon>
        <taxon>Cercozoa</taxon>
        <taxon>Chlorarachniophyceae</taxon>
        <taxon>Lotharella</taxon>
    </lineage>
</organism>
<comment type="similarity">
    <text evidence="1">Belongs to the PIH1 family.</text>
</comment>
<accession>A0A7S4DYC6</accession>
<gene>
    <name evidence="4" type="ORF">LGLO00237_LOCUS29657</name>
</gene>
<evidence type="ECO:0000256" key="1">
    <source>
        <dbReference type="ARBA" id="ARBA00008511"/>
    </source>
</evidence>